<keyword evidence="2" id="KW-1185">Reference proteome</keyword>
<dbReference type="Pfam" id="PF18960">
    <property type="entry name" value="DUF5702"/>
    <property type="match status" value="1"/>
</dbReference>
<organism evidence="1 2">
    <name type="scientific">Ruminiclostridium herbifermentans</name>
    <dbReference type="NCBI Taxonomy" id="2488810"/>
    <lineage>
        <taxon>Bacteria</taxon>
        <taxon>Bacillati</taxon>
        <taxon>Bacillota</taxon>
        <taxon>Clostridia</taxon>
        <taxon>Eubacteriales</taxon>
        <taxon>Oscillospiraceae</taxon>
        <taxon>Ruminiclostridium</taxon>
    </lineage>
</organism>
<dbReference type="RefSeq" id="WP_137697944.1">
    <property type="nucleotide sequence ID" value="NZ_CP061336.1"/>
</dbReference>
<dbReference type="EMBL" id="CP061336">
    <property type="protein sequence ID" value="QNU65688.1"/>
    <property type="molecule type" value="Genomic_DNA"/>
</dbReference>
<proteinExistence type="predicted"/>
<protein>
    <submittedName>
        <fullName evidence="1">Uncharacterized protein</fullName>
    </submittedName>
</protein>
<evidence type="ECO:0000313" key="2">
    <source>
        <dbReference type="Proteomes" id="UP000306409"/>
    </source>
</evidence>
<gene>
    <name evidence="1" type="ORF">EHE19_012255</name>
</gene>
<dbReference type="InterPro" id="IPR043756">
    <property type="entry name" value="DUF5702"/>
</dbReference>
<dbReference type="OrthoDB" id="5135382at2"/>
<evidence type="ECO:0000313" key="1">
    <source>
        <dbReference type="EMBL" id="QNU65688.1"/>
    </source>
</evidence>
<accession>A0A4U7JG34</accession>
<sequence length="731" mass="83412">MNLKNNRGAITVFISIVLSAILLVVGVFTDAARINLAHSHILRANKTAISSILACYNNQLKDEYGLFGVFQDSDTILESYEYYLSKNLNIYDKKDFLYDFNIEQVNIIEQYNLENRTLFEKQIIEFMKYRAPYELADDLLTKINGMKSISSSSIVCKRMFETDKKASEVGELQSFLEAKTKQISEMGITSKIKDMKESLLIQNVKYQEYIEKINSFQRLLSFETDNKKKEELSESIRSLRNELNIIVNIKQDIKNSILEVLNYYKNLNVEAIEKANDISVKKQNLLNVIQEELDYLKNTEDGIKEIQSCYENDLLNIKKLINEDNCEEIIGSLNNNIIKCMSISTKANYDEASFLSELDSISESNIKYLFDKAKPAKSDDEDNRDGIEKAMQNALSAKGDGNVIKSNLLEQLPSRKAKTGEEPDIDKSDSMYLSMDSSISKYLDTLSTEESTVSNSSSNSIWINNFKDISKIASQVIEDIYINEYIMGIFKHGVPLLKCEEDSAAYNLRSEDKTKRDGYFDNFEVEYIINGNEKEETNSLLLKSEILAIRLVANAIHIYTDSLKMSRITTLAASLSAWNAGLSTPLIQTMILFSWAMAESIYDLEQLNKGEEIQLIKTNEQWVTDISGALNKKTDNHIKNNSLSLNYHDYLKIFLLLIDKDKKIARIQDLIQLNMGISNSGFLLENCKIMLKSNTNISIKNLFISIPSNLSKLRSTISRTYISEDICIGYY</sequence>
<dbReference type="KEGG" id="rher:EHE19_012255"/>
<reference evidence="1 2" key="1">
    <citation type="submission" date="2020-09" db="EMBL/GenBank/DDBJ databases">
        <title>Characterization and genome sequencing of Ruminiclostridium sp. nov. MA18.</title>
        <authorList>
            <person name="Rettenmaier R."/>
            <person name="Kowollik M.-L."/>
            <person name="Liebl W."/>
            <person name="Zverlov V."/>
        </authorList>
    </citation>
    <scope>NUCLEOTIDE SEQUENCE [LARGE SCALE GENOMIC DNA]</scope>
    <source>
        <strain evidence="1 2">MA18</strain>
    </source>
</reference>
<dbReference type="Proteomes" id="UP000306409">
    <property type="component" value="Chromosome"/>
</dbReference>
<dbReference type="AlphaFoldDB" id="A0A4U7JG34"/>
<name>A0A4U7JG34_9FIRM</name>